<evidence type="ECO:0000313" key="9">
    <source>
        <dbReference type="EMBL" id="MFB9151269.1"/>
    </source>
</evidence>
<dbReference type="PANTHER" id="PTHR24421">
    <property type="entry name" value="NITRATE/NITRITE SENSOR PROTEIN NARX-RELATED"/>
    <property type="match status" value="1"/>
</dbReference>
<evidence type="ECO:0000259" key="8">
    <source>
        <dbReference type="SMART" id="SM00387"/>
    </source>
</evidence>
<feature type="signal peptide" evidence="7">
    <location>
        <begin position="1"/>
        <end position="20"/>
    </location>
</feature>
<evidence type="ECO:0000256" key="6">
    <source>
        <dbReference type="SAM" id="Phobius"/>
    </source>
</evidence>
<feature type="transmembrane region" description="Helical" evidence="6">
    <location>
        <begin position="144"/>
        <end position="163"/>
    </location>
</feature>
<dbReference type="RefSeq" id="WP_377070848.1">
    <property type="nucleotide sequence ID" value="NZ_JBHMEC010000026.1"/>
</dbReference>
<keyword evidence="6" id="KW-0472">Membrane</keyword>
<evidence type="ECO:0000256" key="2">
    <source>
        <dbReference type="ARBA" id="ARBA00012438"/>
    </source>
</evidence>
<evidence type="ECO:0000313" key="10">
    <source>
        <dbReference type="Proteomes" id="UP001589670"/>
    </source>
</evidence>
<gene>
    <name evidence="9" type="ORF">ACFFU4_16070</name>
</gene>
<dbReference type="EC" id="2.7.13.3" evidence="2"/>
<dbReference type="GO" id="GO:0016301">
    <property type="term" value="F:kinase activity"/>
    <property type="evidence" value="ECO:0007669"/>
    <property type="project" value="UniProtKB-KW"/>
</dbReference>
<dbReference type="InterPro" id="IPR003594">
    <property type="entry name" value="HATPase_dom"/>
</dbReference>
<feature type="transmembrane region" description="Helical" evidence="6">
    <location>
        <begin position="233"/>
        <end position="252"/>
    </location>
</feature>
<dbReference type="EMBL" id="JBHMEC010000026">
    <property type="protein sequence ID" value="MFB9151269.1"/>
    <property type="molecule type" value="Genomic_DNA"/>
</dbReference>
<name>A0ABV5I4S6_9RHOB</name>
<dbReference type="InterPro" id="IPR050482">
    <property type="entry name" value="Sensor_HK_TwoCompSys"/>
</dbReference>
<keyword evidence="6" id="KW-1133">Transmembrane helix</keyword>
<dbReference type="Proteomes" id="UP001589670">
    <property type="component" value="Unassembled WGS sequence"/>
</dbReference>
<reference evidence="9 10" key="1">
    <citation type="submission" date="2024-09" db="EMBL/GenBank/DDBJ databases">
        <authorList>
            <person name="Sun Q."/>
            <person name="Mori K."/>
        </authorList>
    </citation>
    <scope>NUCLEOTIDE SEQUENCE [LARGE SCALE GENOMIC DNA]</scope>
    <source>
        <strain evidence="9 10">CECT 9424</strain>
    </source>
</reference>
<protein>
    <recommendedName>
        <fullName evidence="2">histidine kinase</fullName>
        <ecNumber evidence="2">2.7.13.3</ecNumber>
    </recommendedName>
</protein>
<feature type="transmembrane region" description="Helical" evidence="6">
    <location>
        <begin position="170"/>
        <end position="191"/>
    </location>
</feature>
<keyword evidence="6" id="KW-0812">Transmembrane</keyword>
<feature type="transmembrane region" description="Helical" evidence="6">
    <location>
        <begin position="203"/>
        <end position="226"/>
    </location>
</feature>
<dbReference type="PANTHER" id="PTHR24421:SF10">
    <property type="entry name" value="NITRATE_NITRITE SENSOR PROTEIN NARQ"/>
    <property type="match status" value="1"/>
</dbReference>
<feature type="transmembrane region" description="Helical" evidence="6">
    <location>
        <begin position="330"/>
        <end position="350"/>
    </location>
</feature>
<keyword evidence="5" id="KW-0902">Two-component regulatory system</keyword>
<keyword evidence="10" id="KW-1185">Reference proteome</keyword>
<dbReference type="InterPro" id="IPR036890">
    <property type="entry name" value="HATPase_C_sf"/>
</dbReference>
<keyword evidence="3" id="KW-0808">Transferase</keyword>
<evidence type="ECO:0000256" key="3">
    <source>
        <dbReference type="ARBA" id="ARBA00022679"/>
    </source>
</evidence>
<organism evidence="9 10">
    <name type="scientific">Roseovarius ramblicola</name>
    <dbReference type="NCBI Taxonomy" id="2022336"/>
    <lineage>
        <taxon>Bacteria</taxon>
        <taxon>Pseudomonadati</taxon>
        <taxon>Pseudomonadota</taxon>
        <taxon>Alphaproteobacteria</taxon>
        <taxon>Rhodobacterales</taxon>
        <taxon>Roseobacteraceae</taxon>
        <taxon>Roseovarius</taxon>
    </lineage>
</organism>
<feature type="chain" id="PRO_5046286764" description="histidine kinase" evidence="7">
    <location>
        <begin position="21"/>
        <end position="716"/>
    </location>
</feature>
<sequence>MTPVLTLVAALMLAAGGVLAVLATALGQPWAGLNLEASEDGGVLIRSSDPYGPNGAIPPGSRLGKLAADPEAEGIMPIATDVVEEPDTFETFAEMEHFFARQARLHALMSGETVHADIATPDETFPDVALNVSPRRAPVDLPTVFWAQLLVGVTALMIGAWVVSLRRQNVAAWLFATAGAGLFMSALPAAIYSTRELALDGGLFRLLSGLNLAGALTFGAGMIGLFLCYPRRLVRGAVLMTPFVIFGGWVLADSLRLLPGPPSSRHLPTALEMATITVLIAVQFRATRGDPRDRAALRALGLSVLVGAGGFVLTIIVPPLFGATAVLSQGYAFLFFLLIYVGVAFGVLRYRLFDLDEWAFRILYYMVGIFLIALLDATLVLVMSVEKVAAFSVSFILVALLYLPFRDMLWRRAFVGKAVDRERLFAQIVDIALTPPGRSQETRWRDMLAELFDPLNMDAAATGATPGITADGLSLVAPGVGGLAALRLDYAQHGRRLFGSRDEARVEELAAMLRHAIESRQAYERGVAEERARIASDMHDNIGAQLLSALHSREPERKNALVRESLSDLRDIVNDAASPGHSFEENLADLRAETAERLSGAGVDLEWCDAGAADVSLEPGHMHALRSVLREAVSNVVRHAGATRVGIDIARQDNWLTVRVADDGKGYDPVRAQAGNGIANMRARIKRLDGTLEIAPLDKGTALCARFRLDTARAGR</sequence>
<comment type="caution">
    <text evidence="9">The sequence shown here is derived from an EMBL/GenBank/DDBJ whole genome shotgun (WGS) entry which is preliminary data.</text>
</comment>
<evidence type="ECO:0000256" key="1">
    <source>
        <dbReference type="ARBA" id="ARBA00000085"/>
    </source>
</evidence>
<comment type="catalytic activity">
    <reaction evidence="1">
        <text>ATP + protein L-histidine = ADP + protein N-phospho-L-histidine.</text>
        <dbReference type="EC" id="2.7.13.3"/>
    </reaction>
</comment>
<dbReference type="SUPFAM" id="SSF55874">
    <property type="entry name" value="ATPase domain of HSP90 chaperone/DNA topoisomerase II/histidine kinase"/>
    <property type="match status" value="1"/>
</dbReference>
<feature type="transmembrane region" description="Helical" evidence="6">
    <location>
        <begin position="267"/>
        <end position="284"/>
    </location>
</feature>
<dbReference type="Gene3D" id="3.30.565.10">
    <property type="entry name" value="Histidine kinase-like ATPase, C-terminal domain"/>
    <property type="match status" value="1"/>
</dbReference>
<evidence type="ECO:0000256" key="5">
    <source>
        <dbReference type="ARBA" id="ARBA00023012"/>
    </source>
</evidence>
<feature type="transmembrane region" description="Helical" evidence="6">
    <location>
        <begin position="388"/>
        <end position="405"/>
    </location>
</feature>
<dbReference type="CDD" id="cd16917">
    <property type="entry name" value="HATPase_UhpB-NarQ-NarX-like"/>
    <property type="match status" value="1"/>
</dbReference>
<evidence type="ECO:0000256" key="7">
    <source>
        <dbReference type="SAM" id="SignalP"/>
    </source>
</evidence>
<dbReference type="SMART" id="SM00387">
    <property type="entry name" value="HATPase_c"/>
    <property type="match status" value="1"/>
</dbReference>
<feature type="transmembrane region" description="Helical" evidence="6">
    <location>
        <begin position="296"/>
        <end position="318"/>
    </location>
</feature>
<proteinExistence type="predicted"/>
<feature type="domain" description="Histidine kinase/HSP90-like ATPase" evidence="8">
    <location>
        <begin position="620"/>
        <end position="713"/>
    </location>
</feature>
<dbReference type="Pfam" id="PF02518">
    <property type="entry name" value="HATPase_c"/>
    <property type="match status" value="1"/>
</dbReference>
<accession>A0ABV5I4S6</accession>
<evidence type="ECO:0000256" key="4">
    <source>
        <dbReference type="ARBA" id="ARBA00022777"/>
    </source>
</evidence>
<keyword evidence="7" id="KW-0732">Signal</keyword>
<feature type="transmembrane region" description="Helical" evidence="6">
    <location>
        <begin position="362"/>
        <end position="382"/>
    </location>
</feature>
<keyword evidence="4 9" id="KW-0418">Kinase</keyword>